<keyword evidence="1" id="KW-0812">Transmembrane</keyword>
<accession>A0A377SU77</accession>
<gene>
    <name evidence="2" type="ORF">NCTC11159_03060</name>
</gene>
<protein>
    <submittedName>
        <fullName evidence="2">Uncharacterized protein</fullName>
    </submittedName>
</protein>
<organism evidence="2 3">
    <name type="scientific">Iodobacter fluviatilis</name>
    <dbReference type="NCBI Taxonomy" id="537"/>
    <lineage>
        <taxon>Bacteria</taxon>
        <taxon>Pseudomonadati</taxon>
        <taxon>Pseudomonadota</taxon>
        <taxon>Betaproteobacteria</taxon>
        <taxon>Neisseriales</taxon>
        <taxon>Chitinibacteraceae</taxon>
        <taxon>Iodobacter</taxon>
    </lineage>
</organism>
<evidence type="ECO:0000256" key="1">
    <source>
        <dbReference type="SAM" id="Phobius"/>
    </source>
</evidence>
<evidence type="ECO:0000313" key="3">
    <source>
        <dbReference type="Proteomes" id="UP000255108"/>
    </source>
</evidence>
<reference evidence="2 3" key="1">
    <citation type="submission" date="2018-06" db="EMBL/GenBank/DDBJ databases">
        <authorList>
            <consortium name="Pathogen Informatics"/>
            <person name="Doyle S."/>
        </authorList>
    </citation>
    <scope>NUCLEOTIDE SEQUENCE [LARGE SCALE GENOMIC DNA]</scope>
    <source>
        <strain evidence="2 3">NCTC11159</strain>
    </source>
</reference>
<dbReference type="PROSITE" id="PS51257">
    <property type="entry name" value="PROKAR_LIPOPROTEIN"/>
    <property type="match status" value="1"/>
</dbReference>
<name>A0A377SU77_9NEIS</name>
<dbReference type="AlphaFoldDB" id="A0A377SU77"/>
<keyword evidence="1" id="KW-1133">Transmembrane helix</keyword>
<proteinExistence type="predicted"/>
<dbReference type="Proteomes" id="UP000255108">
    <property type="component" value="Unassembled WGS sequence"/>
</dbReference>
<keyword evidence="1" id="KW-0472">Membrane</keyword>
<feature type="transmembrane region" description="Helical" evidence="1">
    <location>
        <begin position="20"/>
        <end position="42"/>
    </location>
</feature>
<evidence type="ECO:0000313" key="2">
    <source>
        <dbReference type="EMBL" id="STR44527.1"/>
    </source>
</evidence>
<dbReference type="RefSeq" id="WP_218586921.1">
    <property type="nucleotide sequence ID" value="NZ_CAWRDJ010000008.1"/>
</dbReference>
<dbReference type="EMBL" id="UGHR01000002">
    <property type="protein sequence ID" value="STR44527.1"/>
    <property type="molecule type" value="Genomic_DNA"/>
</dbReference>
<sequence length="45" mass="4702">MFKRIHQLLAAAPTPMAGLALGLASLGCVGKTLAIFLVMLSYQAL</sequence>